<evidence type="ECO:0000259" key="4">
    <source>
        <dbReference type="PROSITE" id="PS01124"/>
    </source>
</evidence>
<proteinExistence type="predicted"/>
<dbReference type="PRINTS" id="PR00032">
    <property type="entry name" value="HTHARAC"/>
</dbReference>
<sequence>MDFLSVPRLSRLDVKWASHIKGNYGVYLIEHYNPYFELITVTQGPIYLRVNEEKLTLAAGETLILTPWEKHGFWKEISEDAGFFWIQFSSSPPLQHVKNWTKTDIELFFVHMNHKDLRIDADDTEDMVLLPRQFKPSRVYELLGMYEKLAHAIENPKGYFKLKSAVYMIQIVDLLANDYLEQYHLDTTLPTTYITYRNLIAYLNQKYIQKTDKDDMEKMLSLSYEYMGQIFKKHSGISMSSYIQQLRIQRSKFLLKSSFSAVHDIAREVGYEDALYFSRVFKKLVGKSPLQYRNSVN</sequence>
<dbReference type="SUPFAM" id="SSF46689">
    <property type="entry name" value="Homeodomain-like"/>
    <property type="match status" value="1"/>
</dbReference>
<dbReference type="PROSITE" id="PS00041">
    <property type="entry name" value="HTH_ARAC_FAMILY_1"/>
    <property type="match status" value="1"/>
</dbReference>
<dbReference type="RefSeq" id="WP_209976923.1">
    <property type="nucleotide sequence ID" value="NZ_JAGGLB010000031.1"/>
</dbReference>
<organism evidence="5 6">
    <name type="scientific">Paenibacillus eucommiae</name>
    <dbReference type="NCBI Taxonomy" id="1355755"/>
    <lineage>
        <taxon>Bacteria</taxon>
        <taxon>Bacillati</taxon>
        <taxon>Bacillota</taxon>
        <taxon>Bacilli</taxon>
        <taxon>Bacillales</taxon>
        <taxon>Paenibacillaceae</taxon>
        <taxon>Paenibacillus</taxon>
    </lineage>
</organism>
<reference evidence="5 6" key="1">
    <citation type="submission" date="2021-03" db="EMBL/GenBank/DDBJ databases">
        <title>Genomic Encyclopedia of Type Strains, Phase IV (KMG-IV): sequencing the most valuable type-strain genomes for metagenomic binning, comparative biology and taxonomic classification.</title>
        <authorList>
            <person name="Goeker M."/>
        </authorList>
    </citation>
    <scope>NUCLEOTIDE SEQUENCE [LARGE SCALE GENOMIC DNA]</scope>
    <source>
        <strain evidence="5 6">DSM 26048</strain>
    </source>
</reference>
<dbReference type="SUPFAM" id="SSF51215">
    <property type="entry name" value="Regulatory protein AraC"/>
    <property type="match status" value="1"/>
</dbReference>
<keyword evidence="6" id="KW-1185">Reference proteome</keyword>
<gene>
    <name evidence="5" type="ORF">J2Z66_006742</name>
</gene>
<evidence type="ECO:0000256" key="2">
    <source>
        <dbReference type="ARBA" id="ARBA00023125"/>
    </source>
</evidence>
<dbReference type="InterPro" id="IPR037923">
    <property type="entry name" value="HTH-like"/>
</dbReference>
<dbReference type="InterPro" id="IPR020449">
    <property type="entry name" value="Tscrpt_reg_AraC-type_HTH"/>
</dbReference>
<keyword evidence="1" id="KW-0805">Transcription regulation</keyword>
<evidence type="ECO:0000313" key="5">
    <source>
        <dbReference type="EMBL" id="MBP1995100.1"/>
    </source>
</evidence>
<evidence type="ECO:0000256" key="3">
    <source>
        <dbReference type="ARBA" id="ARBA00023163"/>
    </source>
</evidence>
<dbReference type="InterPro" id="IPR018060">
    <property type="entry name" value="HTH_AraC"/>
</dbReference>
<keyword evidence="2" id="KW-0238">DNA-binding</keyword>
<dbReference type="Gene3D" id="1.10.10.60">
    <property type="entry name" value="Homeodomain-like"/>
    <property type="match status" value="2"/>
</dbReference>
<dbReference type="Pfam" id="PF12833">
    <property type="entry name" value="HTH_18"/>
    <property type="match status" value="1"/>
</dbReference>
<accession>A0ABS4J5L7</accession>
<feature type="domain" description="HTH araC/xylS-type" evidence="4">
    <location>
        <begin position="197"/>
        <end position="295"/>
    </location>
</feature>
<dbReference type="Gene3D" id="2.60.120.10">
    <property type="entry name" value="Jelly Rolls"/>
    <property type="match status" value="1"/>
</dbReference>
<dbReference type="PROSITE" id="PS01124">
    <property type="entry name" value="HTH_ARAC_FAMILY_2"/>
    <property type="match status" value="1"/>
</dbReference>
<dbReference type="InterPro" id="IPR018062">
    <property type="entry name" value="HTH_AraC-typ_CS"/>
</dbReference>
<dbReference type="PANTHER" id="PTHR43280">
    <property type="entry name" value="ARAC-FAMILY TRANSCRIPTIONAL REGULATOR"/>
    <property type="match status" value="1"/>
</dbReference>
<evidence type="ECO:0000256" key="1">
    <source>
        <dbReference type="ARBA" id="ARBA00023015"/>
    </source>
</evidence>
<keyword evidence="3" id="KW-0804">Transcription</keyword>
<dbReference type="Pfam" id="PF02311">
    <property type="entry name" value="AraC_binding"/>
    <property type="match status" value="1"/>
</dbReference>
<dbReference type="EMBL" id="JAGGLB010000031">
    <property type="protein sequence ID" value="MBP1995100.1"/>
    <property type="molecule type" value="Genomic_DNA"/>
</dbReference>
<dbReference type="PANTHER" id="PTHR43280:SF2">
    <property type="entry name" value="HTH-TYPE TRANSCRIPTIONAL REGULATOR EXSA"/>
    <property type="match status" value="1"/>
</dbReference>
<dbReference type="InterPro" id="IPR003313">
    <property type="entry name" value="AraC-bd"/>
</dbReference>
<comment type="caution">
    <text evidence="5">The sequence shown here is derived from an EMBL/GenBank/DDBJ whole genome shotgun (WGS) entry which is preliminary data.</text>
</comment>
<name>A0ABS4J5L7_9BACL</name>
<dbReference type="Proteomes" id="UP001519287">
    <property type="component" value="Unassembled WGS sequence"/>
</dbReference>
<dbReference type="SMART" id="SM00342">
    <property type="entry name" value="HTH_ARAC"/>
    <property type="match status" value="1"/>
</dbReference>
<dbReference type="InterPro" id="IPR009057">
    <property type="entry name" value="Homeodomain-like_sf"/>
</dbReference>
<evidence type="ECO:0000313" key="6">
    <source>
        <dbReference type="Proteomes" id="UP001519287"/>
    </source>
</evidence>
<protein>
    <submittedName>
        <fullName evidence="5">AraC-like DNA-binding protein</fullName>
    </submittedName>
</protein>
<dbReference type="InterPro" id="IPR014710">
    <property type="entry name" value="RmlC-like_jellyroll"/>
</dbReference>